<accession>A0ABP9EPK6</accession>
<organism evidence="1 2">
    <name type="scientific">Flaviramulus aquimarinus</name>
    <dbReference type="NCBI Taxonomy" id="1170456"/>
    <lineage>
        <taxon>Bacteria</taxon>
        <taxon>Pseudomonadati</taxon>
        <taxon>Bacteroidota</taxon>
        <taxon>Flavobacteriia</taxon>
        <taxon>Flavobacteriales</taxon>
        <taxon>Flavobacteriaceae</taxon>
        <taxon>Flaviramulus</taxon>
    </lineage>
</organism>
<dbReference type="Gene3D" id="3.30.40.10">
    <property type="entry name" value="Zinc/RING finger domain, C3HC4 (zinc finger)"/>
    <property type="match status" value="1"/>
</dbReference>
<dbReference type="Proteomes" id="UP001500433">
    <property type="component" value="Unassembled WGS sequence"/>
</dbReference>
<name>A0ABP9EPK6_9FLAO</name>
<proteinExistence type="predicted"/>
<dbReference type="EMBL" id="BAABJH010000001">
    <property type="protein sequence ID" value="GAA4883945.1"/>
    <property type="molecule type" value="Genomic_DNA"/>
</dbReference>
<reference evidence="2" key="1">
    <citation type="journal article" date="2019" name="Int. J. Syst. Evol. Microbiol.">
        <title>The Global Catalogue of Microorganisms (GCM) 10K type strain sequencing project: providing services to taxonomists for standard genome sequencing and annotation.</title>
        <authorList>
            <consortium name="The Broad Institute Genomics Platform"/>
            <consortium name="The Broad Institute Genome Sequencing Center for Infectious Disease"/>
            <person name="Wu L."/>
            <person name="Ma J."/>
        </authorList>
    </citation>
    <scope>NUCLEOTIDE SEQUENCE [LARGE SCALE GENOMIC DNA]</scope>
    <source>
        <strain evidence="2">JCM 18274</strain>
    </source>
</reference>
<evidence type="ECO:0000313" key="1">
    <source>
        <dbReference type="EMBL" id="GAA4883945.1"/>
    </source>
</evidence>
<sequence>MKCKICSNRIVGRKDKIFCSVRCKNYYHVNLRKATAMVVKELDIILHRNRSILLEIMGKKKTQCKVARVVLEKKKFRFKYHTHQNINSKGKTYHYLYDFAWMEFSNDEILIVKQPLVLKKK</sequence>
<comment type="caution">
    <text evidence="1">The sequence shown here is derived from an EMBL/GenBank/DDBJ whole genome shotgun (WGS) entry which is preliminary data.</text>
</comment>
<gene>
    <name evidence="1" type="ORF">GCM10023311_02800</name>
</gene>
<keyword evidence="2" id="KW-1185">Reference proteome</keyword>
<evidence type="ECO:0008006" key="3">
    <source>
        <dbReference type="Google" id="ProtNLM"/>
    </source>
</evidence>
<protein>
    <recommendedName>
        <fullName evidence="3">DUF2116 family Zn-ribbon domain-containing protein</fullName>
    </recommendedName>
</protein>
<evidence type="ECO:0000313" key="2">
    <source>
        <dbReference type="Proteomes" id="UP001500433"/>
    </source>
</evidence>
<dbReference type="InterPro" id="IPR013083">
    <property type="entry name" value="Znf_RING/FYVE/PHD"/>
</dbReference>